<proteinExistence type="inferred from homology"/>
<keyword evidence="2" id="KW-0560">Oxidoreductase</keyword>
<evidence type="ECO:0000256" key="1">
    <source>
        <dbReference type="ARBA" id="ARBA00006484"/>
    </source>
</evidence>
<dbReference type="PROSITE" id="PS00061">
    <property type="entry name" value="ADH_SHORT"/>
    <property type="match status" value="1"/>
</dbReference>
<dbReference type="PANTHER" id="PTHR43477">
    <property type="entry name" value="DIHYDROANTICAPSIN 7-DEHYDROGENASE"/>
    <property type="match status" value="1"/>
</dbReference>
<organism evidence="3 4">
    <name type="scientific">Aerophobetes bacterium</name>
    <dbReference type="NCBI Taxonomy" id="2030807"/>
    <lineage>
        <taxon>Bacteria</taxon>
        <taxon>Candidatus Aerophobota</taxon>
    </lineage>
</organism>
<dbReference type="AlphaFoldDB" id="A0A523QH89"/>
<dbReference type="InterPro" id="IPR002347">
    <property type="entry name" value="SDR_fam"/>
</dbReference>
<dbReference type="SUPFAM" id="SSF51735">
    <property type="entry name" value="NAD(P)-binding Rossmann-fold domains"/>
    <property type="match status" value="1"/>
</dbReference>
<dbReference type="EMBL" id="SOKU01000286">
    <property type="protein sequence ID" value="TES84847.1"/>
    <property type="molecule type" value="Genomic_DNA"/>
</dbReference>
<accession>A0A523QH89</accession>
<dbReference type="GO" id="GO:0016491">
    <property type="term" value="F:oxidoreductase activity"/>
    <property type="evidence" value="ECO:0007669"/>
    <property type="project" value="UniProtKB-KW"/>
</dbReference>
<sequence length="159" mass="17202">RGDIVSIDEKLLDRIMNVNLRGAFLCCKYSISEMIRNGGGTIVNVASECGIGAWKNQVVYNVSKAGLIFLTKSIAVDFASKNVRANCVCPGTTETPLAAAYFAKQPDPEKARRDFEEIRPANRLGRPEETAYGILYLASDESPYATGAVLSIDGGYTAQ</sequence>
<protein>
    <submittedName>
        <fullName evidence="3">SDR family oxidoreductase</fullName>
    </submittedName>
</protein>
<comment type="caution">
    <text evidence="3">The sequence shown here is derived from an EMBL/GenBank/DDBJ whole genome shotgun (WGS) entry which is preliminary data.</text>
</comment>
<dbReference type="Gene3D" id="3.40.50.720">
    <property type="entry name" value="NAD(P)-binding Rossmann-like Domain"/>
    <property type="match status" value="1"/>
</dbReference>
<gene>
    <name evidence="3" type="ORF">E3J95_05860</name>
</gene>
<dbReference type="Proteomes" id="UP000320781">
    <property type="component" value="Unassembled WGS sequence"/>
</dbReference>
<evidence type="ECO:0000313" key="4">
    <source>
        <dbReference type="Proteomes" id="UP000320781"/>
    </source>
</evidence>
<dbReference type="InterPro" id="IPR036291">
    <property type="entry name" value="NAD(P)-bd_dom_sf"/>
</dbReference>
<comment type="similarity">
    <text evidence="1">Belongs to the short-chain dehydrogenases/reductases (SDR) family.</text>
</comment>
<evidence type="ECO:0000256" key="2">
    <source>
        <dbReference type="ARBA" id="ARBA00023002"/>
    </source>
</evidence>
<dbReference type="PRINTS" id="PR00080">
    <property type="entry name" value="SDRFAMILY"/>
</dbReference>
<evidence type="ECO:0000313" key="3">
    <source>
        <dbReference type="EMBL" id="TES84847.1"/>
    </source>
</evidence>
<dbReference type="PANTHER" id="PTHR43477:SF1">
    <property type="entry name" value="DIHYDROANTICAPSIN 7-DEHYDROGENASE"/>
    <property type="match status" value="1"/>
</dbReference>
<dbReference type="InterPro" id="IPR020904">
    <property type="entry name" value="Sc_DH/Rdtase_CS"/>
</dbReference>
<dbReference type="PRINTS" id="PR00081">
    <property type="entry name" value="GDHRDH"/>
</dbReference>
<dbReference type="InterPro" id="IPR051122">
    <property type="entry name" value="SDR_DHRS6-like"/>
</dbReference>
<dbReference type="Pfam" id="PF13561">
    <property type="entry name" value="adh_short_C2"/>
    <property type="match status" value="1"/>
</dbReference>
<name>A0A523QH89_UNCAE</name>
<reference evidence="3 4" key="1">
    <citation type="submission" date="2019-03" db="EMBL/GenBank/DDBJ databases">
        <title>Metabolic potential of uncultured bacteria and archaea associated with petroleum seepage in deep-sea sediments.</title>
        <authorList>
            <person name="Dong X."/>
            <person name="Hubert C."/>
        </authorList>
    </citation>
    <scope>NUCLEOTIDE SEQUENCE [LARGE SCALE GENOMIC DNA]</scope>
    <source>
        <strain evidence="3">E44_bin92</strain>
    </source>
</reference>
<feature type="non-terminal residue" evidence="3">
    <location>
        <position position="1"/>
    </location>
</feature>